<reference evidence="2" key="1">
    <citation type="journal article" date="2022" name="Proc. Natl. Acad. Sci. U.S.A.">
        <title>Life cycle and functional genomics of the unicellular red alga Galdieria for elucidating algal and plant evolution and industrial use.</title>
        <authorList>
            <person name="Hirooka S."/>
            <person name="Itabashi T."/>
            <person name="Ichinose T.M."/>
            <person name="Onuma R."/>
            <person name="Fujiwara T."/>
            <person name="Yamashita S."/>
            <person name="Jong L.W."/>
            <person name="Tomita R."/>
            <person name="Iwane A.H."/>
            <person name="Miyagishima S.Y."/>
        </authorList>
    </citation>
    <scope>NUCLEOTIDE SEQUENCE</scope>
    <source>
        <strain evidence="2">NBRC 102759</strain>
    </source>
</reference>
<dbReference type="InterPro" id="IPR016024">
    <property type="entry name" value="ARM-type_fold"/>
</dbReference>
<dbReference type="InterPro" id="IPR052575">
    <property type="entry name" value="SSU_processome_comp_20"/>
</dbReference>
<dbReference type="GO" id="GO:0030686">
    <property type="term" value="C:90S preribosome"/>
    <property type="evidence" value="ECO:0007669"/>
    <property type="project" value="TreeGrafter"/>
</dbReference>
<dbReference type="OrthoDB" id="360653at2759"/>
<gene>
    <name evidence="2" type="ORF">GpartN1_g1346.t1</name>
</gene>
<dbReference type="Pfam" id="PF20416">
    <property type="entry name" value="UTP20"/>
    <property type="match status" value="1"/>
</dbReference>
<organism evidence="2 3">
    <name type="scientific">Galdieria partita</name>
    <dbReference type="NCBI Taxonomy" id="83374"/>
    <lineage>
        <taxon>Eukaryota</taxon>
        <taxon>Rhodophyta</taxon>
        <taxon>Bangiophyceae</taxon>
        <taxon>Galdieriales</taxon>
        <taxon>Galdieriaceae</taxon>
        <taxon>Galdieria</taxon>
    </lineage>
</organism>
<evidence type="ECO:0000313" key="2">
    <source>
        <dbReference type="EMBL" id="GJQ09555.1"/>
    </source>
</evidence>
<accession>A0A9C7PS85</accession>
<proteinExistence type="predicted"/>
<dbReference type="Proteomes" id="UP001061958">
    <property type="component" value="Unassembled WGS sequence"/>
</dbReference>
<evidence type="ECO:0000313" key="3">
    <source>
        <dbReference type="Proteomes" id="UP001061958"/>
    </source>
</evidence>
<evidence type="ECO:0000259" key="1">
    <source>
        <dbReference type="Pfam" id="PF20416"/>
    </source>
</evidence>
<dbReference type="PANTHER" id="PTHR17695">
    <property type="entry name" value="SMALL SUBUNIT PROCESSOME COMPONENT 20 HOMOLOG"/>
    <property type="match status" value="1"/>
</dbReference>
<dbReference type="EMBL" id="BQMJ01000009">
    <property type="protein sequence ID" value="GJQ09555.1"/>
    <property type="molecule type" value="Genomic_DNA"/>
</dbReference>
<protein>
    <recommendedName>
        <fullName evidence="1">U3 small nucleolar RNA-associated protein 20 domain-containing protein</fullName>
    </recommendedName>
</protein>
<sequence>MDGETVDRSFIPVGNMSTKVLNELESRGNKKYKFLKKKDRLSLVNIGEYRQWTEPVRQEKLKKPNFTFFREALDYWSELDVSADFVSFRQKANLYGHSLSLLLAKRRRIVKLLLNRLRKRPRTIAFNSLCGCLLAFVRDIRHRFVEYIPVTWKILTEFVDFGSEEISSCIFSTLNSLGKLLWEPLLEHFPKTWDLWKPLVVHKTKQVRELAAQCFGFVLRKGLVEDVLPNIISRLLQEVAVPVQTSMKSQEMFQYSLNGVCECFIQMLLSPMGKQLSSKSDLVLKTLLEEAFKGNELFACSGFLVLQQLFLRISKQIPESGTQWIMTHLLDVQKQVLCSNQAVTDMERNSSRWFHSFLSTCLIGFCCSNVFSDAISVDIIWKAFRSIFEVTDKISEKYPMKSFAYSCLFYSFEHLLLLLANKDSSQLHILWSQLMEKYVQNAYFPLFLERIILHSSKLVDMLRYNHFYLYWDRFKVFPENPFHWQVLLALCRQHIEIDVDIEMIRQLFSVALSYLSNHTSEVRLFMSLLDVSCEMRDEVMLREWESFLDKHYLGKRPLDFSSKWFMARVCSKMIISGCSLSSSFHEWIQELVLLEDEVETQVLGAAVMSIRAHGILCKKATVSFNLKETVPKHLFNCLLFSSVKKRQTVLELLLVIGKWIEWKDCFILELILAVESVPKIPTYVSESLLKTQRVIDYLQLRKKDRFSVLDSSPVMYVLCFEAANWLRCELSPVQPNVYEIWKYLCSLCPNTSLFVVKQVLSTELRQKMERPCIKENDSSSVMCNEHTVQTVILQWMQSRHKYFKSFMFYYETLKSLDENDQNSNHTQRMALSSMMDDGYKDLSDERMNFSSWHIQLLKAIETTLFESEIIALYLLKNYFMIVVSRNVDKNTLVEWNIQLMERYLSLFLCFHEEQQSHTTFTEWIKDNYQAIENRLLSVIVSGKGKTQQLALSCQVRCMRPFLLSYETWLRRLQNTKHFKEVYTHFFAALFEDKNIQKPETSETSLSIQSSHLMDVKKLVLHILLGKLNDRTERTKLETSVMTLLSGFRQPEDVKLVWHLLWQPLLDCMGLGQVEEILEHIRDIPLNEKLHFNRRLEKIQNAIPLSLFELTMRQILQKWCIGCLYCTQEEEGNVYVENNKENRQQLRSTSLHILSSIIDSSLPLSEFMISNIFEWLVNIRSTLERYQPSGGQTPAMLIFLDKISSYEPFTLRILENEHLSQSLVELVLKFIHDRHQKEATLFYCLSIWKNLFNISQEKEISFGWLERKSTREEIWISLTNNILGIWDTVKRPGKSQSRKLQLLESLLEMMIQYDCHQKVTTEIVEQLQGPFQNVLKRISTTLGDVRYWIHASHVAEKSKEWMVLYIHRMDSQKWLLDSIGSQLVYIVVQLNTVHLEDQSIVEKIDMMLLELCKYLAETLSESWLNIVSERLSDMLSTVNENVERRFNALQVIVSSLESLIEPSTEHSLEGLLVANGGYSFPSCISLVFLSYACFRNIVLEDLSLRNLAGRCLTLVGRCFIAQLENSVNDVLIPSMQCDVVLEKLVDACNMLLFSQSSFGIQRVLMMTLGTWVSTWYSVRSNESSCRAIQIPCLECFFPLVSNHGNSLEESWFANMVHLQVHRRCRACLEVSRKVDDICQPFAKRLMKFVISWTFERCLETVTKDRDGTVEQWYQVMSVLVDTSVQKIPWQDYKQYLERILKKWIHMKNSLHPSSKKEWNLWIKLGEFFINSLPKWMEKMKKDGELNLEKDWNEYEGKSNESQHWVSISNPYQKYMEERLIPLIARILTEFSYSSVSIGEKKYSRITPQFANLLIRALHSLAESQREKYVNEIMRYLTSQIRSKSERQRELARNCFCMMLKQWGVSYVSRISDATKASCRNGLGVYVLGYSIFCYMKCLAENDMTVEDAELIREWMNIFQQEILSIVDDQENRILYQECKEVSSFYIYEALTFLAKISQGKEKWDLWKYFLTSCCRLSGVKNPSKKKQFVRNLFPHLVKSLLSCPDFNQALWFAYSLMKENQSITEQDGQEEEKYLNESSILLLEFALQLLYRLLKRLNGQVDPTQYDKVLKTFFPMVNQLFRTKNEFLCSYGLRVIQLLWKLTALPRTPKHWNDIFQYASSLLSNATRLDGTDSSSNGALVHAAIRTLSTIIVKIPSNDQKNKSWQEEYIIPLIRIIHQIISYVSADWMPSLLHLIRVFVKHRFGFRAPEMFSLMNTLSQLAVQSSEKIVRETIVSIWIDFILHYPIPESVFHEYVQYFTGNLQYPYSFGRQTSANILLKWLQESSTFPMWKEREITLFVATSAQKANEEDLDCRKKFSDLLITLFFYMDEQRRLDVLEMIEEWSSNEKEELKLVAITVVECLCEVSNLKKSEWARLLKISGKLLQSLCLHFSSLEASHVHFAFGDLSSCLERILKHRADWIVRNSFVDIWKCMKKVDLFATTTLSIRRNLDNLIHSLLSSLETLNDTLKAEKLLLSDAHDTLLETLLNCCMNHLSLDPLIDDTLKLLTENINALLNWVEKFHSNDVWQSTMERISLDCLKKLSKIASGPNVPNDAFGTLRRQVASELVRDRLKVAHSLWSINVSNQESYARPIIRLMLRCWRDFGEPSKQILSRKRKKKSSSHDETENVQLVLHDIEYLLSTRMPVSYHNLLNTMREEYIQRRKTRKLNK</sequence>
<dbReference type="SUPFAM" id="SSF48371">
    <property type="entry name" value="ARM repeat"/>
    <property type="match status" value="1"/>
</dbReference>
<dbReference type="GO" id="GO:0032040">
    <property type="term" value="C:small-subunit processome"/>
    <property type="evidence" value="ECO:0007669"/>
    <property type="project" value="TreeGrafter"/>
</dbReference>
<dbReference type="InterPro" id="IPR046523">
    <property type="entry name" value="UTP20_dom"/>
</dbReference>
<feature type="domain" description="U3 small nucleolar RNA-associated protein 20" evidence="1">
    <location>
        <begin position="1806"/>
        <end position="1957"/>
    </location>
</feature>
<dbReference type="PANTHER" id="PTHR17695:SF11">
    <property type="entry name" value="SMALL SUBUNIT PROCESSOME COMPONENT 20 HOMOLOG"/>
    <property type="match status" value="1"/>
</dbReference>
<comment type="caution">
    <text evidence="2">The sequence shown here is derived from an EMBL/GenBank/DDBJ whole genome shotgun (WGS) entry which is preliminary data.</text>
</comment>
<reference evidence="2" key="2">
    <citation type="submission" date="2022-01" db="EMBL/GenBank/DDBJ databases">
        <authorList>
            <person name="Hirooka S."/>
            <person name="Miyagishima S.Y."/>
        </authorList>
    </citation>
    <scope>NUCLEOTIDE SEQUENCE</scope>
    <source>
        <strain evidence="2">NBRC 102759</strain>
    </source>
</reference>
<keyword evidence="3" id="KW-1185">Reference proteome</keyword>
<name>A0A9C7PS85_9RHOD</name>